<dbReference type="EMBL" id="CAADRM010000024">
    <property type="protein sequence ID" value="VFU11952.1"/>
    <property type="molecule type" value="Genomic_DNA"/>
</dbReference>
<reference evidence="1" key="1">
    <citation type="submission" date="2019-03" db="EMBL/GenBank/DDBJ databases">
        <authorList>
            <person name="Hao L."/>
        </authorList>
    </citation>
    <scope>NUCLEOTIDE SEQUENCE</scope>
</reference>
<name>A0A485LVS5_9ZZZZ</name>
<organism evidence="1">
    <name type="scientific">anaerobic digester metagenome</name>
    <dbReference type="NCBI Taxonomy" id="1263854"/>
    <lineage>
        <taxon>unclassified sequences</taxon>
        <taxon>metagenomes</taxon>
        <taxon>ecological metagenomes</taxon>
    </lineage>
</organism>
<sequence length="79" mass="8838">MRRAKTGKAASCILFPDAPDAVALGMPVVWYRFCRNGIQKIPAAYRSIAGERLGKEPSERSHTVIMVFTYDRIVLNQTP</sequence>
<gene>
    <name evidence="1" type="ORF">SCFA_120036</name>
</gene>
<protein>
    <submittedName>
        <fullName evidence="1">Uncharacterized protein</fullName>
    </submittedName>
</protein>
<dbReference type="AlphaFoldDB" id="A0A485LVS5"/>
<accession>A0A485LVS5</accession>
<evidence type="ECO:0000313" key="1">
    <source>
        <dbReference type="EMBL" id="VFU11952.1"/>
    </source>
</evidence>
<proteinExistence type="predicted"/>